<proteinExistence type="predicted"/>
<name>A0ABW5XMW3_9SPHI</name>
<dbReference type="SUPFAM" id="SSF48208">
    <property type="entry name" value="Six-hairpin glycosidases"/>
    <property type="match status" value="1"/>
</dbReference>
<comment type="subunit">
    <text evidence="2">Monomer.</text>
</comment>
<evidence type="ECO:0000256" key="2">
    <source>
        <dbReference type="ARBA" id="ARBA00011245"/>
    </source>
</evidence>
<dbReference type="EMBL" id="JBHUON010000007">
    <property type="protein sequence ID" value="MFD2864563.1"/>
    <property type="molecule type" value="Genomic_DNA"/>
</dbReference>
<evidence type="ECO:0000256" key="4">
    <source>
        <dbReference type="SAM" id="MobiDB-lite"/>
    </source>
</evidence>
<dbReference type="InterPro" id="IPR012939">
    <property type="entry name" value="Glyco_hydro_92"/>
</dbReference>
<dbReference type="PANTHER" id="PTHR12143:SF39">
    <property type="entry name" value="SECRETED PROTEIN"/>
    <property type="match status" value="1"/>
</dbReference>
<dbReference type="GO" id="GO:0016787">
    <property type="term" value="F:hydrolase activity"/>
    <property type="evidence" value="ECO:0007669"/>
    <property type="project" value="UniProtKB-KW"/>
</dbReference>
<dbReference type="InterPro" id="IPR050883">
    <property type="entry name" value="PNGase"/>
</dbReference>
<feature type="domain" description="Glycosyl hydrolase family 92" evidence="6">
    <location>
        <begin position="271"/>
        <end position="743"/>
    </location>
</feature>
<feature type="domain" description="Glycosyl hydrolase family 92 N-terminal" evidence="7">
    <location>
        <begin position="29"/>
        <end position="265"/>
    </location>
</feature>
<dbReference type="PANTHER" id="PTHR12143">
    <property type="entry name" value="PEPTIDE N-GLYCANASE PNGASE -RELATED"/>
    <property type="match status" value="1"/>
</dbReference>
<keyword evidence="5" id="KW-0732">Signal</keyword>
<gene>
    <name evidence="8" type="ORF">ACFSYC_07650</name>
</gene>
<dbReference type="InterPro" id="IPR041371">
    <property type="entry name" value="GH92_N"/>
</dbReference>
<accession>A0ABW5XMW3</accession>
<dbReference type="Proteomes" id="UP001597601">
    <property type="component" value="Unassembled WGS sequence"/>
</dbReference>
<dbReference type="Pfam" id="PF07971">
    <property type="entry name" value="Glyco_hydro_92"/>
    <property type="match status" value="1"/>
</dbReference>
<dbReference type="Pfam" id="PF17678">
    <property type="entry name" value="Glyco_hydro_92N"/>
    <property type="match status" value="1"/>
</dbReference>
<dbReference type="Gene3D" id="1.20.1050.60">
    <property type="entry name" value="alpha-1,2-mannosidase"/>
    <property type="match status" value="1"/>
</dbReference>
<evidence type="ECO:0000313" key="8">
    <source>
        <dbReference type="EMBL" id="MFD2864563.1"/>
    </source>
</evidence>
<dbReference type="InterPro" id="IPR005887">
    <property type="entry name" value="GH92_a_mannosidase_put"/>
</dbReference>
<dbReference type="Gene3D" id="3.30.2080.10">
    <property type="entry name" value="GH92 mannosidase domain"/>
    <property type="match status" value="1"/>
</dbReference>
<keyword evidence="8" id="KW-0378">Hydrolase</keyword>
<feature type="chain" id="PRO_5047109482" evidence="5">
    <location>
        <begin position="21"/>
        <end position="746"/>
    </location>
</feature>
<feature type="signal peptide" evidence="5">
    <location>
        <begin position="1"/>
        <end position="20"/>
    </location>
</feature>
<dbReference type="InterPro" id="IPR014718">
    <property type="entry name" value="GH-type_carb-bd"/>
</dbReference>
<evidence type="ECO:0000256" key="1">
    <source>
        <dbReference type="ARBA" id="ARBA00001913"/>
    </source>
</evidence>
<evidence type="ECO:0000256" key="5">
    <source>
        <dbReference type="SAM" id="SignalP"/>
    </source>
</evidence>
<sequence length="746" mass="82303">MKKIRNLVWAVIALPALSYAQTKARLTSYVNPLMGTTVLTDPALLGYDPPWRTWNGLTGPGATLPHGMVQVVPVTTYGSGSGYEYEVKTIKAIAQTSGNHWGDLNIPIMPLEGSSFTADDFESTFSHATEKVRPGYYEVMLDRYKIKAELTATKRVAYHRYTYTGGKEKKLAFDLVHAGGGSSTWELNKAGDNIVVGKQGGLYFYAVINHKIKSIDINNRNPNQPGVPRSGQGAGGQRKITGNIDVPVISFEPSDKPLEIKIALSRVSAEGAKRNYDTEIANKTFDQVYKEADAIWEKTLNKVKVTGGTDKQKTMFYSCLYRQFCVPSVTSDADGKIALGGGGRRQNAGDAAPRDTVVGFETYASPAIWDVFRTQLVVMDLLQPDVSNNIIKSMILSGERSGFLPTSFHGDFASSYIAGAYARGVRDYDVQKAYRLMLNNANTATSDGIRGPRPHNAQYLKLGYVPEVNIPNATTETVSTAGATKTLEFAYSDYSVAKLAKVLGDNQTFNTMMKRSQNYKQVFDAKTGFMRGRLADGSWVTPFNPSYPYYEYMYREANAWQASFFVPQDTKGLIALYKSPKAFELKVDSLFSEKWGGYAKDNLSVFMGQFCMGNQPGFTSPYLYYFINKPEKSQAILTKLLSDYFGMGPEGLALAGMDDYGSLTGWYVLNAMGIYPYSPADPEYIVSVPIFDKVEMQLGNGKTFTINKKGSGKNISKINIGGQPLKGWFVNQDDISKGKALDIYTK</sequence>
<evidence type="ECO:0000256" key="3">
    <source>
        <dbReference type="ARBA" id="ARBA00022837"/>
    </source>
</evidence>
<dbReference type="Gene3D" id="1.20.1610.10">
    <property type="entry name" value="alpha-1,2-mannosidases domains"/>
    <property type="match status" value="1"/>
</dbReference>
<evidence type="ECO:0000313" key="9">
    <source>
        <dbReference type="Proteomes" id="UP001597601"/>
    </source>
</evidence>
<dbReference type="NCBIfam" id="TIGR01180">
    <property type="entry name" value="aman2_put"/>
    <property type="match status" value="1"/>
</dbReference>
<keyword evidence="3" id="KW-0106">Calcium</keyword>
<keyword evidence="9" id="KW-1185">Reference proteome</keyword>
<reference evidence="9" key="1">
    <citation type="journal article" date="2019" name="Int. J. Syst. Evol. Microbiol.">
        <title>The Global Catalogue of Microorganisms (GCM) 10K type strain sequencing project: providing services to taxonomists for standard genome sequencing and annotation.</title>
        <authorList>
            <consortium name="The Broad Institute Genomics Platform"/>
            <consortium name="The Broad Institute Genome Sequencing Center for Infectious Disease"/>
            <person name="Wu L."/>
            <person name="Ma J."/>
        </authorList>
    </citation>
    <scope>NUCLEOTIDE SEQUENCE [LARGE SCALE GENOMIC DNA]</scope>
    <source>
        <strain evidence="9">KCTC 52232</strain>
    </source>
</reference>
<evidence type="ECO:0000259" key="7">
    <source>
        <dbReference type="Pfam" id="PF17678"/>
    </source>
</evidence>
<dbReference type="InterPro" id="IPR008928">
    <property type="entry name" value="6-hairpin_glycosidase_sf"/>
</dbReference>
<dbReference type="RefSeq" id="WP_377125246.1">
    <property type="nucleotide sequence ID" value="NZ_JBHUON010000007.1"/>
</dbReference>
<dbReference type="Gene3D" id="2.70.98.10">
    <property type="match status" value="1"/>
</dbReference>
<evidence type="ECO:0000259" key="6">
    <source>
        <dbReference type="Pfam" id="PF07971"/>
    </source>
</evidence>
<comment type="caution">
    <text evidence="8">The sequence shown here is derived from an EMBL/GenBank/DDBJ whole genome shotgun (WGS) entry which is preliminary data.</text>
</comment>
<organism evidence="8 9">
    <name type="scientific">Mucilaginibacter antarcticus</name>
    <dbReference type="NCBI Taxonomy" id="1855725"/>
    <lineage>
        <taxon>Bacteria</taxon>
        <taxon>Pseudomonadati</taxon>
        <taxon>Bacteroidota</taxon>
        <taxon>Sphingobacteriia</taxon>
        <taxon>Sphingobacteriales</taxon>
        <taxon>Sphingobacteriaceae</taxon>
        <taxon>Mucilaginibacter</taxon>
    </lineage>
</organism>
<comment type="cofactor">
    <cofactor evidence="1">
        <name>Ca(2+)</name>
        <dbReference type="ChEBI" id="CHEBI:29108"/>
    </cofactor>
</comment>
<feature type="region of interest" description="Disordered" evidence="4">
    <location>
        <begin position="218"/>
        <end position="237"/>
    </location>
</feature>
<protein>
    <submittedName>
        <fullName evidence="8">GH92 family glycosyl hydrolase</fullName>
    </submittedName>
</protein>